<feature type="transmembrane region" description="Helical" evidence="6">
    <location>
        <begin position="86"/>
        <end position="106"/>
    </location>
</feature>
<organism evidence="9 10">
    <name type="scientific">Aeromicrobium halocynthiae</name>
    <dbReference type="NCBI Taxonomy" id="560557"/>
    <lineage>
        <taxon>Bacteria</taxon>
        <taxon>Bacillati</taxon>
        <taxon>Actinomycetota</taxon>
        <taxon>Actinomycetes</taxon>
        <taxon>Propionibacteriales</taxon>
        <taxon>Nocardioidaceae</taxon>
        <taxon>Aeromicrobium</taxon>
    </lineage>
</organism>
<keyword evidence="3 6" id="KW-1133">Transmembrane helix</keyword>
<feature type="transmembrane region" description="Helical" evidence="6">
    <location>
        <begin position="411"/>
        <end position="433"/>
    </location>
</feature>
<evidence type="ECO:0000256" key="4">
    <source>
        <dbReference type="ARBA" id="ARBA00023136"/>
    </source>
</evidence>
<dbReference type="RefSeq" id="WP_344326117.1">
    <property type="nucleotide sequence ID" value="NZ_BAAAPY010000003.1"/>
</dbReference>
<accession>A0ABN2VX65</accession>
<evidence type="ECO:0000259" key="7">
    <source>
        <dbReference type="Pfam" id="PF00361"/>
    </source>
</evidence>
<reference evidence="9 10" key="1">
    <citation type="journal article" date="2019" name="Int. J. Syst. Evol. Microbiol.">
        <title>The Global Catalogue of Microorganisms (GCM) 10K type strain sequencing project: providing services to taxonomists for standard genome sequencing and annotation.</title>
        <authorList>
            <consortium name="The Broad Institute Genomics Platform"/>
            <consortium name="The Broad Institute Genome Sequencing Center for Infectious Disease"/>
            <person name="Wu L."/>
            <person name="Ma J."/>
        </authorList>
    </citation>
    <scope>NUCLEOTIDE SEQUENCE [LARGE SCALE GENOMIC DNA]</scope>
    <source>
        <strain evidence="9 10">JCM 15749</strain>
    </source>
</reference>
<keyword evidence="2 5" id="KW-0812">Transmembrane</keyword>
<feature type="transmembrane region" description="Helical" evidence="6">
    <location>
        <begin position="248"/>
        <end position="266"/>
    </location>
</feature>
<feature type="transmembrane region" description="Helical" evidence="6">
    <location>
        <begin position="172"/>
        <end position="194"/>
    </location>
</feature>
<dbReference type="PANTHER" id="PTHR42829:SF2">
    <property type="entry name" value="NADH-UBIQUINONE OXIDOREDUCTASE CHAIN 5"/>
    <property type="match status" value="1"/>
</dbReference>
<evidence type="ECO:0000256" key="6">
    <source>
        <dbReference type="SAM" id="Phobius"/>
    </source>
</evidence>
<feature type="transmembrane region" description="Helical" evidence="6">
    <location>
        <begin position="278"/>
        <end position="296"/>
    </location>
</feature>
<feature type="domain" description="NADH:quinone oxidoreductase/Mrp antiporter transmembrane" evidence="7">
    <location>
        <begin position="135"/>
        <end position="419"/>
    </location>
</feature>
<comment type="caution">
    <text evidence="9">The sequence shown here is derived from an EMBL/GenBank/DDBJ whole genome shotgun (WGS) entry which is preliminary data.</text>
</comment>
<feature type="transmembrane region" description="Helical" evidence="6">
    <location>
        <begin position="206"/>
        <end position="227"/>
    </location>
</feature>
<feature type="transmembrane region" description="Helical" evidence="6">
    <location>
        <begin position="369"/>
        <end position="391"/>
    </location>
</feature>
<evidence type="ECO:0000256" key="2">
    <source>
        <dbReference type="ARBA" id="ARBA00022692"/>
    </source>
</evidence>
<dbReference type="InterPro" id="IPR003945">
    <property type="entry name" value="NU5C-like"/>
</dbReference>
<feature type="transmembrane region" description="Helical" evidence="6">
    <location>
        <begin position="29"/>
        <end position="50"/>
    </location>
</feature>
<dbReference type="NCBIfam" id="NF005141">
    <property type="entry name" value="PRK06590.1"/>
    <property type="match status" value="1"/>
</dbReference>
<keyword evidence="10" id="KW-1185">Reference proteome</keyword>
<feature type="transmembrane region" description="Helical" evidence="6">
    <location>
        <begin position="498"/>
        <end position="520"/>
    </location>
</feature>
<dbReference type="InterPro" id="IPR001750">
    <property type="entry name" value="ND/Mrp_TM"/>
</dbReference>
<dbReference type="Pfam" id="PF00361">
    <property type="entry name" value="Proton_antipo_M"/>
    <property type="match status" value="1"/>
</dbReference>
<dbReference type="Gene3D" id="1.20.5.2700">
    <property type="match status" value="1"/>
</dbReference>
<evidence type="ECO:0000313" key="9">
    <source>
        <dbReference type="EMBL" id="GAA2075326.1"/>
    </source>
</evidence>
<dbReference type="Pfam" id="PF00662">
    <property type="entry name" value="Proton_antipo_N"/>
    <property type="match status" value="1"/>
</dbReference>
<dbReference type="Proteomes" id="UP001501480">
    <property type="component" value="Unassembled WGS sequence"/>
</dbReference>
<feature type="transmembrane region" description="Helical" evidence="6">
    <location>
        <begin position="454"/>
        <end position="478"/>
    </location>
</feature>
<protein>
    <submittedName>
        <fullName evidence="9">NADH-quinone oxidoreductase subunit L</fullName>
    </submittedName>
</protein>
<feature type="transmembrane region" description="Helical" evidence="6">
    <location>
        <begin position="118"/>
        <end position="135"/>
    </location>
</feature>
<feature type="transmembrane region" description="Helical" evidence="6">
    <location>
        <begin position="317"/>
        <end position="334"/>
    </location>
</feature>
<dbReference type="NCBIfam" id="TIGR01974">
    <property type="entry name" value="NDH_I_L"/>
    <property type="match status" value="1"/>
</dbReference>
<evidence type="ECO:0000313" key="10">
    <source>
        <dbReference type="Proteomes" id="UP001501480"/>
    </source>
</evidence>
<dbReference type="PRINTS" id="PR01434">
    <property type="entry name" value="NADHDHGNASE5"/>
</dbReference>
<dbReference type="EMBL" id="BAAAPY010000003">
    <property type="protein sequence ID" value="GAA2075326.1"/>
    <property type="molecule type" value="Genomic_DNA"/>
</dbReference>
<evidence type="ECO:0000259" key="8">
    <source>
        <dbReference type="Pfam" id="PF00662"/>
    </source>
</evidence>
<dbReference type="PRINTS" id="PR01435">
    <property type="entry name" value="NPOXDRDTASE5"/>
</dbReference>
<name>A0ABN2VX65_9ACTN</name>
<evidence type="ECO:0000256" key="3">
    <source>
        <dbReference type="ARBA" id="ARBA00022989"/>
    </source>
</evidence>
<evidence type="ECO:0000256" key="5">
    <source>
        <dbReference type="RuleBase" id="RU000320"/>
    </source>
</evidence>
<evidence type="ECO:0000256" key="1">
    <source>
        <dbReference type="ARBA" id="ARBA00004127"/>
    </source>
</evidence>
<sequence>MLDLVWLLVVVPLVSGLGLLVWGRGADRFGHLVATAASTFAFVLGLLAFVELWGRPEDDRSFVRTLFTWISAGPFEVDMAYRFDPLSALFVLLITGVGTLIHVYSIGYMEHDPRRRRFFAYLNIFVAAMLTLVLAEDYLVMFLGWEGVGLASYLLIGFWQHKPSAAAAAKKAFVINRVGDVGIALAIMLMFAQFGTSSIGGVNASIGSATTSVATALGLLLLLGACGKSAQFPLQAWLLDAMEGPTPVSALIHAATMVTAGVYLVVRSNAIFDASETARTAVIVVGLITLLAGAWIGCTKDDIKKALAGSTMSQIGYMMLAAGLGPAGYAFAIFHLVTHGFFKANMFLGAGSVMHGMDDDVDMRRYGALRAAMPVTFLTFAMGYLAIIGFPGFSGFWSKDKIIEAAFAHNFWVGMGTLLGAGVTAFYMTRLMLMTFFGEKRWADEVHPHESPKVMTVPLIVLAAASVFGGIMLLGYWIEEWLEPAVGPTEHHDFPIPVWVFSVIVTLVVAAGVAAAWATYGRKPIAAVAPGDDEVSVFTRAGRHELYGNAVNDTIAVRPTRHLTRFLVWFDGKGLDGFVTALADRLGDTSQFLRRPQTGYVRSYALSIFGGALVVVLALLVVTLA</sequence>
<comment type="subcellular location">
    <subcellularLocation>
        <location evidence="1">Endomembrane system</location>
        <topology evidence="1">Multi-pass membrane protein</topology>
    </subcellularLocation>
    <subcellularLocation>
        <location evidence="5">Membrane</location>
        <topology evidence="5">Multi-pass membrane protein</topology>
    </subcellularLocation>
</comment>
<keyword evidence="4 6" id="KW-0472">Membrane</keyword>
<feature type="transmembrane region" description="Helical" evidence="6">
    <location>
        <begin position="604"/>
        <end position="624"/>
    </location>
</feature>
<dbReference type="PANTHER" id="PTHR42829">
    <property type="entry name" value="NADH-UBIQUINONE OXIDOREDUCTASE CHAIN 5"/>
    <property type="match status" value="1"/>
</dbReference>
<dbReference type="InterPro" id="IPR001516">
    <property type="entry name" value="Proton_antipo_N"/>
</dbReference>
<feature type="transmembrane region" description="Helical" evidence="6">
    <location>
        <begin position="6"/>
        <end position="22"/>
    </location>
</feature>
<gene>
    <name evidence="9" type="primary">nuoL</name>
    <name evidence="9" type="ORF">GCM10009821_12980</name>
</gene>
<proteinExistence type="predicted"/>
<dbReference type="InterPro" id="IPR018393">
    <property type="entry name" value="NADHpl_OxRdtase_5_subgr"/>
</dbReference>
<feature type="domain" description="NADH-Ubiquinone oxidoreductase (complex I) chain 5 N-terminal" evidence="8">
    <location>
        <begin position="69"/>
        <end position="119"/>
    </location>
</feature>